<sequence length="89" mass="9745">MGYLDIGALIGLEFVIIGQAIFSVTDEELKTMRRDIDLMQKNNEVKPIVANVYCMEDVAQAHFDSLAGAGSRGKLVVSIIPEAKDSVKF</sequence>
<keyword evidence="1" id="KW-1185">Reference proteome</keyword>
<dbReference type="Gene3D" id="3.40.50.720">
    <property type="entry name" value="NAD(P)-binding Rossmann-like Domain"/>
    <property type="match status" value="1"/>
</dbReference>
<dbReference type="Proteomes" id="UP000695022">
    <property type="component" value="Unplaced"/>
</dbReference>
<proteinExistence type="predicted"/>
<evidence type="ECO:0000313" key="2">
    <source>
        <dbReference type="RefSeq" id="XP_014675981.1"/>
    </source>
</evidence>
<reference evidence="2" key="1">
    <citation type="submission" date="2025-08" db="UniProtKB">
        <authorList>
            <consortium name="RefSeq"/>
        </authorList>
    </citation>
    <scope>IDENTIFICATION</scope>
</reference>
<dbReference type="RefSeq" id="XP_014675981.1">
    <property type="nucleotide sequence ID" value="XM_014820495.1"/>
</dbReference>
<accession>A0ABM1EUW0</accession>
<dbReference type="GeneID" id="106815959"/>
<evidence type="ECO:0000313" key="1">
    <source>
        <dbReference type="Proteomes" id="UP000695022"/>
    </source>
</evidence>
<dbReference type="Gene3D" id="3.90.180.10">
    <property type="entry name" value="Medium-chain alcohol dehydrogenases, catalytic domain"/>
    <property type="match status" value="1"/>
</dbReference>
<protein>
    <submittedName>
        <fullName evidence="2">Quinone oxidoreductase-like</fullName>
    </submittedName>
</protein>
<gene>
    <name evidence="2" type="primary">LOC106815959</name>
</gene>
<organism evidence="1 2">
    <name type="scientific">Priapulus caudatus</name>
    <name type="common">Priapulid worm</name>
    <dbReference type="NCBI Taxonomy" id="37621"/>
    <lineage>
        <taxon>Eukaryota</taxon>
        <taxon>Metazoa</taxon>
        <taxon>Ecdysozoa</taxon>
        <taxon>Scalidophora</taxon>
        <taxon>Priapulida</taxon>
        <taxon>Priapulimorpha</taxon>
        <taxon>Priapulimorphida</taxon>
        <taxon>Priapulidae</taxon>
        <taxon>Priapulus</taxon>
    </lineage>
</organism>
<name>A0ABM1EUW0_PRICU</name>